<evidence type="ECO:0000259" key="1">
    <source>
        <dbReference type="SMART" id="SM00347"/>
    </source>
</evidence>
<dbReference type="InterPro" id="IPR000835">
    <property type="entry name" value="HTH_MarR-typ"/>
</dbReference>
<protein>
    <recommendedName>
        <fullName evidence="1">HTH marR-type domain-containing protein</fullName>
    </recommendedName>
</protein>
<dbReference type="Proteomes" id="UP001320544">
    <property type="component" value="Chromosome"/>
</dbReference>
<dbReference type="RefSeq" id="WP_244386668.1">
    <property type="nucleotide sequence ID" value="NZ_AP025564.1"/>
</dbReference>
<dbReference type="EMBL" id="AP025564">
    <property type="protein sequence ID" value="BDE97395.1"/>
    <property type="molecule type" value="Genomic_DNA"/>
</dbReference>
<evidence type="ECO:0000313" key="2">
    <source>
        <dbReference type="EMBL" id="BDE97395.1"/>
    </source>
</evidence>
<dbReference type="SUPFAM" id="SSF46785">
    <property type="entry name" value="Winged helix' DNA-binding domain"/>
    <property type="match status" value="2"/>
</dbReference>
<proteinExistence type="predicted"/>
<name>A0ABM7WLX1_9ACTN</name>
<dbReference type="Gene3D" id="1.10.10.10">
    <property type="entry name" value="Winged helix-like DNA-binding domain superfamily/Winged helix DNA-binding domain"/>
    <property type="match status" value="2"/>
</dbReference>
<dbReference type="PANTHER" id="PTHR33164">
    <property type="entry name" value="TRANSCRIPTIONAL REGULATOR, MARR FAMILY"/>
    <property type="match status" value="1"/>
</dbReference>
<dbReference type="InterPro" id="IPR036388">
    <property type="entry name" value="WH-like_DNA-bd_sf"/>
</dbReference>
<gene>
    <name evidence="2" type="ORF">CE91St30_27280</name>
</gene>
<dbReference type="SMART" id="SM00347">
    <property type="entry name" value="HTH_MARR"/>
    <property type="match status" value="2"/>
</dbReference>
<dbReference type="InterPro" id="IPR036390">
    <property type="entry name" value="WH_DNA-bd_sf"/>
</dbReference>
<dbReference type="PANTHER" id="PTHR33164:SF43">
    <property type="entry name" value="HTH-TYPE TRANSCRIPTIONAL REPRESSOR YETL"/>
    <property type="match status" value="1"/>
</dbReference>
<reference evidence="2 3" key="1">
    <citation type="submission" date="2022-01" db="EMBL/GenBank/DDBJ databases">
        <title>Novel bile acid biosynthetic pathways are enriched in the microbiome of centenarians.</title>
        <authorList>
            <person name="Sato Y."/>
            <person name="Atarashi K."/>
            <person name="Plichta R.D."/>
            <person name="Arai Y."/>
            <person name="Sasajima S."/>
            <person name="Kearney M.S."/>
            <person name="Suda W."/>
            <person name="Takeshita K."/>
            <person name="Sasaki T."/>
            <person name="Okamoto S."/>
            <person name="Skelly N.A."/>
            <person name="Okamura Y."/>
            <person name="Vlamakis H."/>
            <person name="Li Y."/>
            <person name="Tanoue T."/>
            <person name="Takei H."/>
            <person name="Nittono H."/>
            <person name="Narushima S."/>
            <person name="Irie J."/>
            <person name="Itoh H."/>
            <person name="Moriya K."/>
            <person name="Sugiura Y."/>
            <person name="Suematsu M."/>
            <person name="Moritoki N."/>
            <person name="Shibata S."/>
            <person name="Littman R.D."/>
            <person name="Fischbach A.M."/>
            <person name="Uwamino Y."/>
            <person name="Inoue T."/>
            <person name="Honda A."/>
            <person name="Hattori M."/>
            <person name="Murai T."/>
            <person name="Xavier J.R."/>
            <person name="Hirose N."/>
            <person name="Honda K."/>
        </authorList>
    </citation>
    <scope>NUCLEOTIDE SEQUENCE [LARGE SCALE GENOMIC DNA]</scope>
    <source>
        <strain evidence="2 3">CE91-St30</strain>
    </source>
</reference>
<dbReference type="InterPro" id="IPR039422">
    <property type="entry name" value="MarR/SlyA-like"/>
</dbReference>
<feature type="domain" description="HTH marR-type" evidence="1">
    <location>
        <begin position="174"/>
        <end position="274"/>
    </location>
</feature>
<keyword evidence="3" id="KW-1185">Reference proteome</keyword>
<accession>A0ABM7WLX1</accession>
<evidence type="ECO:0000313" key="3">
    <source>
        <dbReference type="Proteomes" id="UP001320544"/>
    </source>
</evidence>
<sequence length="310" mass="33392">MAETDVLFTPDLASVVVDLQRRSAACFDRECGVSYLPCCLLALLGASKDPMTISDFPRSMVASENTVVAAAIKLERAGLIEKEHCDSDRRVAVLRGIPEGNALAKRAFESAYRHLRATVWQWCSDDDAAQIVGAFQEAAETLGLTGRKERRAVHRCLTPSFFMAVAAIIRQWVQTCAAAGVAFTEYRYLALLQSCGQPLSCSAAADALMVDRSTVSVVAKSLIDKGLGLCGRGSDRRRRMISITESGKATAEFATSMLEDRTAALYAGADPSSTAAINALHARMYAELAAWVRSDREPGIKAIENAHAPA</sequence>
<feature type="domain" description="HTH marR-type" evidence="1">
    <location>
        <begin position="26"/>
        <end position="127"/>
    </location>
</feature>
<organism evidence="2 3">
    <name type="scientific">Raoultibacter timonensis</name>
    <dbReference type="NCBI Taxonomy" id="1907662"/>
    <lineage>
        <taxon>Bacteria</taxon>
        <taxon>Bacillati</taxon>
        <taxon>Actinomycetota</taxon>
        <taxon>Coriobacteriia</taxon>
        <taxon>Eggerthellales</taxon>
        <taxon>Eggerthellaceae</taxon>
        <taxon>Raoultibacter</taxon>
    </lineage>
</organism>